<dbReference type="EMBL" id="JANPWB010000003">
    <property type="protein sequence ID" value="KAJ1198374.1"/>
    <property type="molecule type" value="Genomic_DNA"/>
</dbReference>
<evidence type="ECO:0000256" key="1">
    <source>
        <dbReference type="SAM" id="MobiDB-lite"/>
    </source>
</evidence>
<name>A0AAV7VCL3_PLEWA</name>
<sequence length="84" mass="9144">MDVAKEKKEMHSFPTGIHLAPELTPSALSASYEAMSSAPNQHPQPDRKAQTVLTCRDPASPGRTLMDPVDQPVHQTPEPTQAKN</sequence>
<dbReference type="Proteomes" id="UP001066276">
    <property type="component" value="Chromosome 2_1"/>
</dbReference>
<feature type="compositionally biased region" description="Polar residues" evidence="1">
    <location>
        <begin position="73"/>
        <end position="84"/>
    </location>
</feature>
<accession>A0AAV7VCL3</accession>
<keyword evidence="3" id="KW-1185">Reference proteome</keyword>
<evidence type="ECO:0000313" key="3">
    <source>
        <dbReference type="Proteomes" id="UP001066276"/>
    </source>
</evidence>
<feature type="compositionally biased region" description="Basic and acidic residues" evidence="1">
    <location>
        <begin position="1"/>
        <end position="11"/>
    </location>
</feature>
<dbReference type="AlphaFoldDB" id="A0AAV7VCL3"/>
<gene>
    <name evidence="2" type="ORF">NDU88_002215</name>
</gene>
<evidence type="ECO:0008006" key="4">
    <source>
        <dbReference type="Google" id="ProtNLM"/>
    </source>
</evidence>
<protein>
    <recommendedName>
        <fullName evidence="4">Prolactin receptor</fullName>
    </recommendedName>
</protein>
<reference evidence="2" key="1">
    <citation type="journal article" date="2022" name="bioRxiv">
        <title>Sequencing and chromosome-scale assembly of the giantPleurodeles waltlgenome.</title>
        <authorList>
            <person name="Brown T."/>
            <person name="Elewa A."/>
            <person name="Iarovenko S."/>
            <person name="Subramanian E."/>
            <person name="Araus A.J."/>
            <person name="Petzold A."/>
            <person name="Susuki M."/>
            <person name="Suzuki K.-i.T."/>
            <person name="Hayashi T."/>
            <person name="Toyoda A."/>
            <person name="Oliveira C."/>
            <person name="Osipova E."/>
            <person name="Leigh N.D."/>
            <person name="Simon A."/>
            <person name="Yun M.H."/>
        </authorList>
    </citation>
    <scope>NUCLEOTIDE SEQUENCE</scope>
    <source>
        <strain evidence="2">20211129_DDA</strain>
        <tissue evidence="2">Liver</tissue>
    </source>
</reference>
<organism evidence="2 3">
    <name type="scientific">Pleurodeles waltl</name>
    <name type="common">Iberian ribbed newt</name>
    <dbReference type="NCBI Taxonomy" id="8319"/>
    <lineage>
        <taxon>Eukaryota</taxon>
        <taxon>Metazoa</taxon>
        <taxon>Chordata</taxon>
        <taxon>Craniata</taxon>
        <taxon>Vertebrata</taxon>
        <taxon>Euteleostomi</taxon>
        <taxon>Amphibia</taxon>
        <taxon>Batrachia</taxon>
        <taxon>Caudata</taxon>
        <taxon>Salamandroidea</taxon>
        <taxon>Salamandridae</taxon>
        <taxon>Pleurodelinae</taxon>
        <taxon>Pleurodeles</taxon>
    </lineage>
</organism>
<proteinExistence type="predicted"/>
<feature type="region of interest" description="Disordered" evidence="1">
    <location>
        <begin position="1"/>
        <end position="84"/>
    </location>
</feature>
<comment type="caution">
    <text evidence="2">The sequence shown here is derived from an EMBL/GenBank/DDBJ whole genome shotgun (WGS) entry which is preliminary data.</text>
</comment>
<evidence type="ECO:0000313" key="2">
    <source>
        <dbReference type="EMBL" id="KAJ1198374.1"/>
    </source>
</evidence>